<reference evidence="1" key="1">
    <citation type="submission" date="2018-02" db="EMBL/GenBank/DDBJ databases">
        <title>Rhizophora mucronata_Transcriptome.</title>
        <authorList>
            <person name="Meera S.P."/>
            <person name="Sreeshan A."/>
            <person name="Augustine A."/>
        </authorList>
    </citation>
    <scope>NUCLEOTIDE SEQUENCE</scope>
    <source>
        <tissue evidence="1">Leaf</tissue>
    </source>
</reference>
<organism evidence="1">
    <name type="scientific">Rhizophora mucronata</name>
    <name type="common">Asiatic mangrove</name>
    <dbReference type="NCBI Taxonomy" id="61149"/>
    <lineage>
        <taxon>Eukaryota</taxon>
        <taxon>Viridiplantae</taxon>
        <taxon>Streptophyta</taxon>
        <taxon>Embryophyta</taxon>
        <taxon>Tracheophyta</taxon>
        <taxon>Spermatophyta</taxon>
        <taxon>Magnoliopsida</taxon>
        <taxon>eudicotyledons</taxon>
        <taxon>Gunneridae</taxon>
        <taxon>Pentapetalae</taxon>
        <taxon>rosids</taxon>
        <taxon>fabids</taxon>
        <taxon>Malpighiales</taxon>
        <taxon>Rhizophoraceae</taxon>
        <taxon>Rhizophora</taxon>
    </lineage>
</organism>
<protein>
    <submittedName>
        <fullName evidence="1">Uncharacterized protein</fullName>
    </submittedName>
</protein>
<sequence>MNQKGSLHYCLFTTTLNCLTQDQT</sequence>
<dbReference type="EMBL" id="GGEC01066167">
    <property type="protein sequence ID" value="MBX46651.1"/>
    <property type="molecule type" value="Transcribed_RNA"/>
</dbReference>
<proteinExistence type="predicted"/>
<accession>A0A2P2NWE0</accession>
<dbReference type="AlphaFoldDB" id="A0A2P2NWE0"/>
<evidence type="ECO:0000313" key="1">
    <source>
        <dbReference type="EMBL" id="MBX46651.1"/>
    </source>
</evidence>
<name>A0A2P2NWE0_RHIMU</name>